<dbReference type="InterPro" id="IPR011989">
    <property type="entry name" value="ARM-like"/>
</dbReference>
<dbReference type="SUPFAM" id="SSF48371">
    <property type="entry name" value="ARM repeat"/>
    <property type="match status" value="1"/>
</dbReference>
<dbReference type="InterPro" id="IPR000225">
    <property type="entry name" value="Armadillo"/>
</dbReference>
<sequence length="642" mass="70203">MNVETVVSEGGIEALVPYLALAPETLDRPDEDWTGWTADEAAKEACFILGLLATKTEFQQRIADSGTLAELIVLLKLHQSSPPPGSLHNPVKSAGVARRAADAITNLAHENVYVKNFVRQMGGISPLVALLESWDVKVQRAAAGALRTLAFKTEENKAEIVQNGALELLIRMLSSEEAGVRYEAVGVIGNLVHSSGHIKRQVLEAGALQPVIGLLSSPCNESQREAALLLGQFATADPDYKVKIVQRGAVPPLINMLTSNDTQLREMAAFALGRLAQNADNQAGILHSNGLKPLLELLESRNSSLQHNAAFALYGLADNEDNVCEIIKEGGYSRLINADLIVQASKDCVQKTIKRLEEKLHGRVLGQLLYQMRSPVPLIQQRIAASLARLAPPNSLKLIFLDHKGLDVLLDMLMQGQDDNYVPSEAASSLFELATKIRNTAPMDAAPDQPGKSVYLGEQYVNNPTLADVTFLVEGRKFYAHRIALLASSDAFRAMFNSGYKEKEARHIEIPNIGWSVFEAMMQYTYTGQVEVTEDIAQELLRAADQYLLEGLKGLCEEAISDSINVENLARIYSLSEAYSAPQLGIRCVLFALEDCEQLVANLGQPEYFALMERMVPQLRASLTDQLLASEEEAQMANGTLD</sequence>
<accession>A0A8S1IPR3</accession>
<dbReference type="InterPro" id="IPR011333">
    <property type="entry name" value="SKP1/BTB/POZ_sf"/>
</dbReference>
<dbReference type="Proteomes" id="UP000708148">
    <property type="component" value="Unassembled WGS sequence"/>
</dbReference>
<feature type="repeat" description="ARM" evidence="2">
    <location>
        <begin position="248"/>
        <end position="290"/>
    </location>
</feature>
<reference evidence="4" key="1">
    <citation type="submission" date="2020-12" db="EMBL/GenBank/DDBJ databases">
        <authorList>
            <person name="Iha C."/>
        </authorList>
    </citation>
    <scope>NUCLEOTIDE SEQUENCE</scope>
</reference>
<dbReference type="SMART" id="SM00225">
    <property type="entry name" value="BTB"/>
    <property type="match status" value="1"/>
</dbReference>
<dbReference type="PROSITE" id="PS50097">
    <property type="entry name" value="BTB"/>
    <property type="match status" value="1"/>
</dbReference>
<dbReference type="InterPro" id="IPR044282">
    <property type="entry name" value="ABAP1/ARIA"/>
</dbReference>
<dbReference type="PROSITE" id="PS50176">
    <property type="entry name" value="ARM_REPEAT"/>
    <property type="match status" value="4"/>
</dbReference>
<feature type="domain" description="BTB" evidence="3">
    <location>
        <begin position="467"/>
        <end position="534"/>
    </location>
</feature>
<dbReference type="EMBL" id="CAJHUC010000541">
    <property type="protein sequence ID" value="CAD7696770.1"/>
    <property type="molecule type" value="Genomic_DNA"/>
</dbReference>
<evidence type="ECO:0000313" key="5">
    <source>
        <dbReference type="Proteomes" id="UP000708148"/>
    </source>
</evidence>
<organism evidence="4 5">
    <name type="scientific">Ostreobium quekettii</name>
    <dbReference type="NCBI Taxonomy" id="121088"/>
    <lineage>
        <taxon>Eukaryota</taxon>
        <taxon>Viridiplantae</taxon>
        <taxon>Chlorophyta</taxon>
        <taxon>core chlorophytes</taxon>
        <taxon>Ulvophyceae</taxon>
        <taxon>TCBD clade</taxon>
        <taxon>Bryopsidales</taxon>
        <taxon>Ostreobineae</taxon>
        <taxon>Ostreobiaceae</taxon>
        <taxon>Ostreobium</taxon>
    </lineage>
</organism>
<dbReference type="InterPro" id="IPR058678">
    <property type="entry name" value="ARM_PUB"/>
</dbReference>
<dbReference type="Pfam" id="PF25598">
    <property type="entry name" value="ARM_PUB"/>
    <property type="match status" value="1"/>
</dbReference>
<dbReference type="PANTHER" id="PTHR46710">
    <property type="entry name" value="ARM REPEAT PROTEIN INTERACTING WITH ABF2"/>
    <property type="match status" value="1"/>
</dbReference>
<dbReference type="Gene3D" id="1.25.10.10">
    <property type="entry name" value="Leucine-rich Repeat Variant"/>
    <property type="match status" value="2"/>
</dbReference>
<keyword evidence="5" id="KW-1185">Reference proteome</keyword>
<feature type="repeat" description="ARM" evidence="2">
    <location>
        <begin position="289"/>
        <end position="331"/>
    </location>
</feature>
<gene>
    <name evidence="4" type="ORF">OSTQU699_LOCUS2131</name>
</gene>
<evidence type="ECO:0000313" key="4">
    <source>
        <dbReference type="EMBL" id="CAD7696770.1"/>
    </source>
</evidence>
<evidence type="ECO:0000256" key="2">
    <source>
        <dbReference type="PROSITE-ProRule" id="PRU00259"/>
    </source>
</evidence>
<comment type="pathway">
    <text evidence="1">Protein modification; protein ubiquitination.</text>
</comment>
<feature type="repeat" description="ARM" evidence="2">
    <location>
        <begin position="122"/>
        <end position="164"/>
    </location>
</feature>
<dbReference type="AlphaFoldDB" id="A0A8S1IPR3"/>
<protein>
    <recommendedName>
        <fullName evidence="3">BTB domain-containing protein</fullName>
    </recommendedName>
</protein>
<evidence type="ECO:0000256" key="1">
    <source>
        <dbReference type="ARBA" id="ARBA00004906"/>
    </source>
</evidence>
<dbReference type="PANTHER" id="PTHR46710:SF1">
    <property type="entry name" value="ARM REPEAT PROTEIN INTERACTING WITH ABF2"/>
    <property type="match status" value="1"/>
</dbReference>
<dbReference type="Pfam" id="PF00651">
    <property type="entry name" value="BTB"/>
    <property type="match status" value="1"/>
</dbReference>
<proteinExistence type="predicted"/>
<dbReference type="SMART" id="SM00185">
    <property type="entry name" value="ARM"/>
    <property type="match status" value="8"/>
</dbReference>
<dbReference type="Gene3D" id="3.30.710.10">
    <property type="entry name" value="Potassium Channel Kv1.1, Chain A"/>
    <property type="match status" value="1"/>
</dbReference>
<comment type="caution">
    <text evidence="4">The sequence shown here is derived from an EMBL/GenBank/DDBJ whole genome shotgun (WGS) entry which is preliminary data.</text>
</comment>
<evidence type="ECO:0000259" key="3">
    <source>
        <dbReference type="PROSITE" id="PS50097"/>
    </source>
</evidence>
<name>A0A8S1IPR3_9CHLO</name>
<dbReference type="InterPro" id="IPR000210">
    <property type="entry name" value="BTB/POZ_dom"/>
</dbReference>
<dbReference type="OrthoDB" id="29145at2759"/>
<dbReference type="InterPro" id="IPR016024">
    <property type="entry name" value="ARM-type_fold"/>
</dbReference>
<dbReference type="SUPFAM" id="SSF54695">
    <property type="entry name" value="POZ domain"/>
    <property type="match status" value="1"/>
</dbReference>
<feature type="repeat" description="ARM" evidence="2">
    <location>
        <begin position="164"/>
        <end position="206"/>
    </location>
</feature>